<comment type="caution">
    <text evidence="1">The sequence shown here is derived from an EMBL/GenBank/DDBJ whole genome shotgun (WGS) entry which is preliminary data.</text>
</comment>
<proteinExistence type="predicted"/>
<name>A0ABQ7C7S6_BRACR</name>
<protein>
    <submittedName>
        <fullName evidence="1">Uncharacterized protein</fullName>
    </submittedName>
</protein>
<evidence type="ECO:0000313" key="1">
    <source>
        <dbReference type="EMBL" id="KAF3547770.1"/>
    </source>
</evidence>
<reference evidence="1 2" key="1">
    <citation type="journal article" date="2020" name="BMC Genomics">
        <title>Intraspecific diversification of the crop wild relative Brassica cretica Lam. using demographic model selection.</title>
        <authorList>
            <person name="Kioukis A."/>
            <person name="Michalopoulou V.A."/>
            <person name="Briers L."/>
            <person name="Pirintsos S."/>
            <person name="Studholme D.J."/>
            <person name="Pavlidis P."/>
            <person name="Sarris P.F."/>
        </authorList>
    </citation>
    <scope>NUCLEOTIDE SEQUENCE [LARGE SCALE GENOMIC DNA]</scope>
    <source>
        <strain evidence="2">cv. PFS-1207/04</strain>
    </source>
</reference>
<gene>
    <name evidence="1" type="ORF">DY000_02005713</name>
</gene>
<organism evidence="1 2">
    <name type="scientific">Brassica cretica</name>
    <name type="common">Mustard</name>
    <dbReference type="NCBI Taxonomy" id="69181"/>
    <lineage>
        <taxon>Eukaryota</taxon>
        <taxon>Viridiplantae</taxon>
        <taxon>Streptophyta</taxon>
        <taxon>Embryophyta</taxon>
        <taxon>Tracheophyta</taxon>
        <taxon>Spermatophyta</taxon>
        <taxon>Magnoliopsida</taxon>
        <taxon>eudicotyledons</taxon>
        <taxon>Gunneridae</taxon>
        <taxon>Pentapetalae</taxon>
        <taxon>rosids</taxon>
        <taxon>malvids</taxon>
        <taxon>Brassicales</taxon>
        <taxon>Brassicaceae</taxon>
        <taxon>Brassiceae</taxon>
        <taxon>Brassica</taxon>
    </lineage>
</organism>
<sequence>MADGSLLLGVCLSVDGEWINDGIRLAGRMSLSSRIHVRNRHKFGDENLMRFEITQNRIGLGRSLNRDHMWR</sequence>
<keyword evidence="2" id="KW-1185">Reference proteome</keyword>
<dbReference type="Proteomes" id="UP000266723">
    <property type="component" value="Unassembled WGS sequence"/>
</dbReference>
<accession>A0ABQ7C7S6</accession>
<evidence type="ECO:0000313" key="2">
    <source>
        <dbReference type="Proteomes" id="UP000266723"/>
    </source>
</evidence>
<dbReference type="EMBL" id="QGKV02000832">
    <property type="protein sequence ID" value="KAF3547770.1"/>
    <property type="molecule type" value="Genomic_DNA"/>
</dbReference>